<dbReference type="OrthoDB" id="665981at2"/>
<dbReference type="InterPro" id="IPR036388">
    <property type="entry name" value="WH-like_DNA-bd_sf"/>
</dbReference>
<dbReference type="InterPro" id="IPR039425">
    <property type="entry name" value="RNA_pol_sigma-70-like"/>
</dbReference>
<evidence type="ECO:0000256" key="1">
    <source>
        <dbReference type="ARBA" id="ARBA00010641"/>
    </source>
</evidence>
<dbReference type="GO" id="GO:0016987">
    <property type="term" value="F:sigma factor activity"/>
    <property type="evidence" value="ECO:0007669"/>
    <property type="project" value="UniProtKB-KW"/>
</dbReference>
<dbReference type="SUPFAM" id="SSF88946">
    <property type="entry name" value="Sigma2 domain of RNA polymerase sigma factors"/>
    <property type="match status" value="1"/>
</dbReference>
<keyword evidence="3" id="KW-0731">Sigma factor</keyword>
<dbReference type="NCBIfam" id="TIGR02937">
    <property type="entry name" value="sigma70-ECF"/>
    <property type="match status" value="1"/>
</dbReference>
<evidence type="ECO:0000256" key="2">
    <source>
        <dbReference type="ARBA" id="ARBA00023015"/>
    </source>
</evidence>
<dbReference type="RefSeq" id="WP_078670387.1">
    <property type="nucleotide sequence ID" value="NZ_FUWZ01000003.1"/>
</dbReference>
<dbReference type="InterPro" id="IPR014327">
    <property type="entry name" value="RNA_pol_sigma70_bacteroid"/>
</dbReference>
<dbReference type="Gene3D" id="1.10.10.10">
    <property type="entry name" value="Winged helix-like DNA-binding domain superfamily/Winged helix DNA-binding domain"/>
    <property type="match status" value="1"/>
</dbReference>
<dbReference type="InterPro" id="IPR013324">
    <property type="entry name" value="RNA_pol_sigma_r3/r4-like"/>
</dbReference>
<dbReference type="EMBL" id="FUWZ01000003">
    <property type="protein sequence ID" value="SKA28555.1"/>
    <property type="molecule type" value="Genomic_DNA"/>
</dbReference>
<dbReference type="SMART" id="SM00421">
    <property type="entry name" value="HTH_LUXR"/>
    <property type="match status" value="1"/>
</dbReference>
<dbReference type="Gene3D" id="1.10.1740.10">
    <property type="match status" value="1"/>
</dbReference>
<comment type="similarity">
    <text evidence="1">Belongs to the sigma-70 factor family. ECF subfamily.</text>
</comment>
<protein>
    <submittedName>
        <fullName evidence="6">RNA polymerase sigma-70 factor, ECF subfamily</fullName>
    </submittedName>
</protein>
<proteinExistence type="inferred from homology"/>
<dbReference type="GO" id="GO:0003677">
    <property type="term" value="F:DNA binding"/>
    <property type="evidence" value="ECO:0007669"/>
    <property type="project" value="InterPro"/>
</dbReference>
<gene>
    <name evidence="6" type="ORF">SAMN04488128_1037</name>
</gene>
<dbReference type="InterPro" id="IPR014284">
    <property type="entry name" value="RNA_pol_sigma-70_dom"/>
</dbReference>
<evidence type="ECO:0000259" key="5">
    <source>
        <dbReference type="SMART" id="SM00421"/>
    </source>
</evidence>
<feature type="domain" description="HTH luxR-type" evidence="5">
    <location>
        <begin position="127"/>
        <end position="181"/>
    </location>
</feature>
<dbReference type="InterPro" id="IPR013249">
    <property type="entry name" value="RNA_pol_sigma70_r4_t2"/>
</dbReference>
<dbReference type="Proteomes" id="UP000190367">
    <property type="component" value="Unassembled WGS sequence"/>
</dbReference>
<dbReference type="AlphaFoldDB" id="A0A1T4SK57"/>
<dbReference type="PANTHER" id="PTHR43133">
    <property type="entry name" value="RNA POLYMERASE ECF-TYPE SIGMA FACTO"/>
    <property type="match status" value="1"/>
</dbReference>
<evidence type="ECO:0000256" key="4">
    <source>
        <dbReference type="ARBA" id="ARBA00023163"/>
    </source>
</evidence>
<dbReference type="InterPro" id="IPR000792">
    <property type="entry name" value="Tscrpt_reg_LuxR_C"/>
</dbReference>
<dbReference type="SUPFAM" id="SSF88659">
    <property type="entry name" value="Sigma3 and sigma4 domains of RNA polymerase sigma factors"/>
    <property type="match status" value="1"/>
</dbReference>
<name>A0A1T4SK57_9BACT</name>
<dbReference type="GO" id="GO:0006352">
    <property type="term" value="P:DNA-templated transcription initiation"/>
    <property type="evidence" value="ECO:0007669"/>
    <property type="project" value="InterPro"/>
</dbReference>
<keyword evidence="7" id="KW-1185">Reference proteome</keyword>
<accession>A0A1T4SK57</accession>
<sequence>MRDYNAFSDAALLPLLKEGEVQAFNEVYARYFRLLYQYAWNILNNEEECSDAVQEIFVWLWEHRSTLEVTSLKGYLMAAVKYRLARIIQTSRRRAAILAANVELPTITRIEEDMEVKELRRVITEFSETLPQRAREIFHLSRVQHLSNREIAARLGISEKTVENQITIALKKLRSDLGKKMLSFLLL</sequence>
<evidence type="ECO:0000256" key="3">
    <source>
        <dbReference type="ARBA" id="ARBA00023082"/>
    </source>
</evidence>
<evidence type="ECO:0000313" key="6">
    <source>
        <dbReference type="EMBL" id="SKA28555.1"/>
    </source>
</evidence>
<keyword evidence="4" id="KW-0804">Transcription</keyword>
<dbReference type="InterPro" id="IPR013325">
    <property type="entry name" value="RNA_pol_sigma_r2"/>
</dbReference>
<dbReference type="Pfam" id="PF08281">
    <property type="entry name" value="Sigma70_r4_2"/>
    <property type="match status" value="1"/>
</dbReference>
<keyword evidence="2" id="KW-0805">Transcription regulation</keyword>
<dbReference type="Pfam" id="PF04542">
    <property type="entry name" value="Sigma70_r2"/>
    <property type="match status" value="1"/>
</dbReference>
<evidence type="ECO:0000313" key="7">
    <source>
        <dbReference type="Proteomes" id="UP000190367"/>
    </source>
</evidence>
<dbReference type="STRING" id="634771.SAMN04488128_1037"/>
<reference evidence="7" key="1">
    <citation type="submission" date="2017-02" db="EMBL/GenBank/DDBJ databases">
        <authorList>
            <person name="Varghese N."/>
            <person name="Submissions S."/>
        </authorList>
    </citation>
    <scope>NUCLEOTIDE SEQUENCE [LARGE SCALE GENOMIC DNA]</scope>
    <source>
        <strain evidence="7">DSM 22224</strain>
    </source>
</reference>
<dbReference type="InterPro" id="IPR007627">
    <property type="entry name" value="RNA_pol_sigma70_r2"/>
</dbReference>
<organism evidence="6 7">
    <name type="scientific">Chitinophaga eiseniae</name>
    <dbReference type="NCBI Taxonomy" id="634771"/>
    <lineage>
        <taxon>Bacteria</taxon>
        <taxon>Pseudomonadati</taxon>
        <taxon>Bacteroidota</taxon>
        <taxon>Chitinophagia</taxon>
        <taxon>Chitinophagales</taxon>
        <taxon>Chitinophagaceae</taxon>
        <taxon>Chitinophaga</taxon>
    </lineage>
</organism>
<dbReference type="NCBIfam" id="TIGR02985">
    <property type="entry name" value="Sig70_bacteroi1"/>
    <property type="match status" value="1"/>
</dbReference>
<dbReference type="PANTHER" id="PTHR43133:SF46">
    <property type="entry name" value="RNA POLYMERASE SIGMA-70 FACTOR ECF SUBFAMILY"/>
    <property type="match status" value="1"/>
</dbReference>